<protein>
    <recommendedName>
        <fullName evidence="4">Lipoprotein</fullName>
    </recommendedName>
</protein>
<evidence type="ECO:0008006" key="4">
    <source>
        <dbReference type="Google" id="ProtNLM"/>
    </source>
</evidence>
<accession>A0A9D2USR0</accession>
<comment type="caution">
    <text evidence="2">The sequence shown here is derived from an EMBL/GenBank/DDBJ whole genome shotgun (WGS) entry which is preliminary data.</text>
</comment>
<evidence type="ECO:0000313" key="3">
    <source>
        <dbReference type="Proteomes" id="UP000787156"/>
    </source>
</evidence>
<evidence type="ECO:0000313" key="2">
    <source>
        <dbReference type="EMBL" id="HJF28080.1"/>
    </source>
</evidence>
<reference evidence="2" key="1">
    <citation type="journal article" date="2021" name="PeerJ">
        <title>Extensive microbial diversity within the chicken gut microbiome revealed by metagenomics and culture.</title>
        <authorList>
            <person name="Gilroy R."/>
            <person name="Ravi A."/>
            <person name="Getino M."/>
            <person name="Pursley I."/>
            <person name="Horton D.L."/>
            <person name="Alikhan N.F."/>
            <person name="Baker D."/>
            <person name="Gharbi K."/>
            <person name="Hall N."/>
            <person name="Watson M."/>
            <person name="Adriaenssens E.M."/>
            <person name="Foster-Nyarko E."/>
            <person name="Jarju S."/>
            <person name="Secka A."/>
            <person name="Antonio M."/>
            <person name="Oren A."/>
            <person name="Chaudhuri R.R."/>
            <person name="La Ragione R."/>
            <person name="Hildebrand F."/>
            <person name="Pallen M.J."/>
        </authorList>
    </citation>
    <scope>NUCLEOTIDE SEQUENCE</scope>
    <source>
        <strain evidence="2">CHK135-1449</strain>
    </source>
</reference>
<dbReference type="EMBL" id="DYWX01000077">
    <property type="protein sequence ID" value="HJF28080.1"/>
    <property type="molecule type" value="Genomic_DNA"/>
</dbReference>
<proteinExistence type="predicted"/>
<dbReference type="AlphaFoldDB" id="A0A9D2USR0"/>
<evidence type="ECO:0000256" key="1">
    <source>
        <dbReference type="SAM" id="MobiDB-lite"/>
    </source>
</evidence>
<reference evidence="2" key="2">
    <citation type="submission" date="2021-09" db="EMBL/GenBank/DDBJ databases">
        <authorList>
            <person name="Gilroy R."/>
        </authorList>
    </citation>
    <scope>NUCLEOTIDE SEQUENCE</scope>
    <source>
        <strain evidence="2">CHK135-1449</strain>
    </source>
</reference>
<dbReference type="Proteomes" id="UP000787156">
    <property type="component" value="Unassembled WGS sequence"/>
</dbReference>
<name>A0A9D2USR0_ACILW</name>
<dbReference type="PROSITE" id="PS51257">
    <property type="entry name" value="PROKAR_LIPOPROTEIN"/>
    <property type="match status" value="1"/>
</dbReference>
<feature type="region of interest" description="Disordered" evidence="1">
    <location>
        <begin position="30"/>
        <end position="76"/>
    </location>
</feature>
<sequence>MKRIILLSILAISVTGCVVDPYDDGDYRYNKDRHGQYDRNHGDRHYDRKHGDRDWKHKDHRDWKHDRDNRDWRRDR</sequence>
<organism evidence="2 3">
    <name type="scientific">Acinetobacter lwoffii</name>
    <dbReference type="NCBI Taxonomy" id="28090"/>
    <lineage>
        <taxon>Bacteria</taxon>
        <taxon>Pseudomonadati</taxon>
        <taxon>Pseudomonadota</taxon>
        <taxon>Gammaproteobacteria</taxon>
        <taxon>Moraxellales</taxon>
        <taxon>Moraxellaceae</taxon>
        <taxon>Acinetobacter</taxon>
    </lineage>
</organism>
<gene>
    <name evidence="2" type="ORF">K8V79_07520</name>
</gene>